<dbReference type="Pfam" id="PF03853">
    <property type="entry name" value="YjeF_N"/>
    <property type="match status" value="1"/>
</dbReference>
<keyword evidence="8 17" id="KW-0521">NADP</keyword>
<evidence type="ECO:0000259" key="21">
    <source>
        <dbReference type="PROSITE" id="PS51385"/>
    </source>
</evidence>
<evidence type="ECO:0000256" key="15">
    <source>
        <dbReference type="ARBA" id="ARBA00048238"/>
    </source>
</evidence>
<dbReference type="InterPro" id="IPR030677">
    <property type="entry name" value="Nnr"/>
</dbReference>
<dbReference type="PROSITE" id="PS51383">
    <property type="entry name" value="YJEF_C_3"/>
    <property type="match status" value="1"/>
</dbReference>
<dbReference type="InterPro" id="IPR017953">
    <property type="entry name" value="Carbohydrate_kinase_pred_CS"/>
</dbReference>
<dbReference type="GO" id="GO:0005524">
    <property type="term" value="F:ATP binding"/>
    <property type="evidence" value="ECO:0007669"/>
    <property type="project" value="UniProtKB-UniRule"/>
</dbReference>
<evidence type="ECO:0000256" key="14">
    <source>
        <dbReference type="ARBA" id="ARBA00025153"/>
    </source>
</evidence>
<keyword evidence="9 18" id="KW-0630">Potassium</keyword>
<feature type="domain" description="YjeF N-terminal" evidence="21">
    <location>
        <begin position="9"/>
        <end position="221"/>
    </location>
</feature>
<dbReference type="GO" id="GO:0046496">
    <property type="term" value="P:nicotinamide nucleotide metabolic process"/>
    <property type="evidence" value="ECO:0007669"/>
    <property type="project" value="UniProtKB-UniRule"/>
</dbReference>
<dbReference type="Pfam" id="PF01256">
    <property type="entry name" value="Carb_kinase"/>
    <property type="match status" value="1"/>
</dbReference>
<evidence type="ECO:0000256" key="2">
    <source>
        <dbReference type="ARBA" id="ARBA00000909"/>
    </source>
</evidence>
<comment type="function">
    <text evidence="18">Catalyzes the epimerization of the S- and R-forms of NAD(P)HX, a damaged form of NAD(P)H that is a result of enzymatic or heat-dependent hydration. This is a prerequisite for the S-specific NAD(P)H-hydrate dehydratase to allow the repair of both epimers of NAD(P)HX.</text>
</comment>
<feature type="binding site" evidence="17">
    <location>
        <position position="384"/>
    </location>
    <ligand>
        <name>(6S)-NADPHX</name>
        <dbReference type="ChEBI" id="CHEBI:64076"/>
    </ligand>
</feature>
<keyword evidence="12 17" id="KW-0456">Lyase</keyword>
<evidence type="ECO:0000256" key="17">
    <source>
        <dbReference type="HAMAP-Rule" id="MF_01965"/>
    </source>
</evidence>
<dbReference type="NCBIfam" id="TIGR00197">
    <property type="entry name" value="yjeF_nterm"/>
    <property type="match status" value="1"/>
</dbReference>
<evidence type="ECO:0000313" key="23">
    <source>
        <dbReference type="Proteomes" id="UP000322976"/>
    </source>
</evidence>
<dbReference type="EC" id="5.1.99.6" evidence="19"/>
<dbReference type="PIRSF" id="PIRSF017184">
    <property type="entry name" value="Nnr"/>
    <property type="match status" value="1"/>
</dbReference>
<comment type="similarity">
    <text evidence="4 19">In the C-terminal section; belongs to the NnrD/CARKD family.</text>
</comment>
<feature type="binding site" evidence="18">
    <location>
        <begin position="59"/>
        <end position="63"/>
    </location>
    <ligand>
        <name>(6S)-NADPHX</name>
        <dbReference type="ChEBI" id="CHEBI:64076"/>
    </ligand>
</feature>
<name>A0A5D8Q922_9THEO</name>
<comment type="function">
    <text evidence="17">Catalyzes the dehydration of the S-form of NAD(P)HX at the expense of ADP, which is converted to AMP. Together with NAD(P)HX epimerase, which catalyzes the epimerization of the S- and R-forms, the enzyme allows the repair of both epimers of NAD(P)HX, a damaged form of NAD(P)H that is a result of enzymatic or heat-dependent hydration.</text>
</comment>
<keyword evidence="10 17" id="KW-0520">NAD</keyword>
<feature type="binding site" evidence="17">
    <location>
        <position position="265"/>
    </location>
    <ligand>
        <name>(6S)-NADPHX</name>
        <dbReference type="ChEBI" id="CHEBI:64076"/>
    </ligand>
</feature>
<dbReference type="InterPro" id="IPR000631">
    <property type="entry name" value="CARKD"/>
</dbReference>
<dbReference type="PANTHER" id="PTHR12592:SF0">
    <property type="entry name" value="ATP-DEPENDENT (S)-NAD(P)H-HYDRATE DEHYDRATASE"/>
    <property type="match status" value="1"/>
</dbReference>
<dbReference type="PROSITE" id="PS51385">
    <property type="entry name" value="YJEF_N"/>
    <property type="match status" value="1"/>
</dbReference>
<comment type="catalytic activity">
    <reaction evidence="2 18 19">
        <text>(6R)-NADPHX = (6S)-NADPHX</text>
        <dbReference type="Rhea" id="RHEA:32227"/>
        <dbReference type="ChEBI" id="CHEBI:64076"/>
        <dbReference type="ChEBI" id="CHEBI:64077"/>
        <dbReference type="EC" id="5.1.99.6"/>
    </reaction>
</comment>
<keyword evidence="23" id="KW-1185">Reference proteome</keyword>
<accession>A0A5D8Q922</accession>
<keyword evidence="11 18" id="KW-0413">Isomerase</keyword>
<evidence type="ECO:0000256" key="6">
    <source>
        <dbReference type="ARBA" id="ARBA00022741"/>
    </source>
</evidence>
<proteinExistence type="inferred from homology"/>
<dbReference type="PROSITE" id="PS01050">
    <property type="entry name" value="YJEF_C_2"/>
    <property type="match status" value="1"/>
</dbReference>
<keyword evidence="13" id="KW-0511">Multifunctional enzyme</keyword>
<feature type="binding site" evidence="17">
    <location>
        <begin position="421"/>
        <end position="425"/>
    </location>
    <ligand>
        <name>AMP</name>
        <dbReference type="ChEBI" id="CHEBI:456215"/>
    </ligand>
</feature>
<feature type="binding site" evidence="18">
    <location>
        <position position="167"/>
    </location>
    <ligand>
        <name>K(+)</name>
        <dbReference type="ChEBI" id="CHEBI:29103"/>
    </ligand>
</feature>
<protein>
    <recommendedName>
        <fullName evidence="19">Bifunctional NAD(P)H-hydrate repair enzyme</fullName>
    </recommendedName>
    <alternativeName>
        <fullName evidence="19">Nicotinamide nucleotide repair protein</fullName>
    </alternativeName>
    <domain>
        <recommendedName>
            <fullName evidence="19">ADP-dependent (S)-NAD(P)H-hydrate dehydratase</fullName>
            <ecNumber evidence="19">4.2.1.136</ecNumber>
        </recommendedName>
        <alternativeName>
            <fullName evidence="19">ADP-dependent NAD(P)HX dehydratase</fullName>
        </alternativeName>
    </domain>
    <domain>
        <recommendedName>
            <fullName evidence="19">NAD(P)H-hydrate epimerase</fullName>
            <ecNumber evidence="19">5.1.99.6</ecNumber>
        </recommendedName>
    </domain>
</protein>
<feature type="binding site" evidence="18">
    <location>
        <position position="131"/>
    </location>
    <ligand>
        <name>K(+)</name>
        <dbReference type="ChEBI" id="CHEBI:29103"/>
    </ligand>
</feature>
<comment type="subunit">
    <text evidence="17">Homotetramer.</text>
</comment>
<evidence type="ECO:0000256" key="12">
    <source>
        <dbReference type="ARBA" id="ARBA00023239"/>
    </source>
</evidence>
<comment type="catalytic activity">
    <reaction evidence="1 18 19">
        <text>(6R)-NADHX = (6S)-NADHX</text>
        <dbReference type="Rhea" id="RHEA:32215"/>
        <dbReference type="ChEBI" id="CHEBI:64074"/>
        <dbReference type="ChEBI" id="CHEBI:64075"/>
        <dbReference type="EC" id="5.1.99.6"/>
    </reaction>
</comment>
<comment type="similarity">
    <text evidence="3 19">In the N-terminal section; belongs to the NnrE/AIBP family.</text>
</comment>
<dbReference type="InterPro" id="IPR036652">
    <property type="entry name" value="YjeF_N_dom_sf"/>
</dbReference>
<reference evidence="22 23" key="1">
    <citation type="submission" date="2019-08" db="EMBL/GenBank/DDBJ databases">
        <title>Calorimonas adulescens gen. nov., sp. nov., an anaerobic thermophilic bacterium from Sakhalin hot spring.</title>
        <authorList>
            <person name="Khomyakova M.A."/>
            <person name="Merkel A.Y."/>
            <person name="Novikov A."/>
            <person name="Bonch-Osmolovskaya E.A."/>
            <person name="Slobodkin A.I."/>
        </authorList>
    </citation>
    <scope>NUCLEOTIDE SEQUENCE [LARGE SCALE GENOMIC DNA]</scope>
    <source>
        <strain evidence="22 23">A05MB</strain>
    </source>
</reference>
<comment type="similarity">
    <text evidence="17">Belongs to the NnrD/CARKD family.</text>
</comment>
<evidence type="ECO:0000256" key="10">
    <source>
        <dbReference type="ARBA" id="ARBA00023027"/>
    </source>
</evidence>
<comment type="similarity">
    <text evidence="18">Belongs to the NnrE/AIBP family.</text>
</comment>
<evidence type="ECO:0000313" key="22">
    <source>
        <dbReference type="EMBL" id="TZE81080.1"/>
    </source>
</evidence>
<evidence type="ECO:0000256" key="5">
    <source>
        <dbReference type="ARBA" id="ARBA00022723"/>
    </source>
</evidence>
<dbReference type="AlphaFoldDB" id="A0A5D8Q922"/>
<evidence type="ECO:0000256" key="16">
    <source>
        <dbReference type="ARBA" id="ARBA00049209"/>
    </source>
</evidence>
<feature type="binding site" evidence="18">
    <location>
        <position position="164"/>
    </location>
    <ligand>
        <name>(6S)-NADPHX</name>
        <dbReference type="ChEBI" id="CHEBI:64076"/>
    </ligand>
</feature>
<evidence type="ECO:0000256" key="4">
    <source>
        <dbReference type="ARBA" id="ARBA00009524"/>
    </source>
</evidence>
<evidence type="ECO:0000259" key="20">
    <source>
        <dbReference type="PROSITE" id="PS51383"/>
    </source>
</evidence>
<comment type="caution">
    <text evidence="18">Lacks conserved residue(s) required for the propagation of feature annotation.</text>
</comment>
<comment type="cofactor">
    <cofactor evidence="18 19">
        <name>K(+)</name>
        <dbReference type="ChEBI" id="CHEBI:29103"/>
    </cofactor>
    <text evidence="18 19">Binds 1 potassium ion per subunit.</text>
</comment>
<dbReference type="GO" id="GO:0110051">
    <property type="term" value="P:metabolite repair"/>
    <property type="evidence" value="ECO:0007669"/>
    <property type="project" value="TreeGrafter"/>
</dbReference>
<dbReference type="GO" id="GO:0052855">
    <property type="term" value="F:ADP-dependent NAD(P)H-hydrate dehydratase activity"/>
    <property type="evidence" value="ECO:0007669"/>
    <property type="project" value="UniProtKB-UniRule"/>
</dbReference>
<feature type="binding site" evidence="17">
    <location>
        <position position="450"/>
    </location>
    <ligand>
        <name>(6S)-NADPHX</name>
        <dbReference type="ChEBI" id="CHEBI:64076"/>
    </ligand>
</feature>
<evidence type="ECO:0000256" key="1">
    <source>
        <dbReference type="ARBA" id="ARBA00000013"/>
    </source>
</evidence>
<comment type="cofactor">
    <cofactor evidence="17">
        <name>Mg(2+)</name>
        <dbReference type="ChEBI" id="CHEBI:18420"/>
    </cofactor>
</comment>
<comment type="caution">
    <text evidence="22">The sequence shown here is derived from an EMBL/GenBank/DDBJ whole genome shotgun (WGS) entry which is preliminary data.</text>
</comment>
<feature type="domain" description="YjeF C-terminal" evidence="20">
    <location>
        <begin position="230"/>
        <end position="509"/>
    </location>
</feature>
<feature type="binding site" evidence="18">
    <location>
        <begin position="135"/>
        <end position="141"/>
    </location>
    <ligand>
        <name>(6S)-NADPHX</name>
        <dbReference type="ChEBI" id="CHEBI:64076"/>
    </ligand>
</feature>
<comment type="function">
    <text evidence="14 19">Bifunctional enzyme that catalyzes the epimerization of the S- and R-forms of NAD(P)HX and the dehydration of the S-form of NAD(P)HX at the expense of ADP, which is converted to AMP. This allows the repair of both epimers of NAD(P)HX, a damaged form of NAD(P)H that is a result of enzymatic or heat-dependent hydration.</text>
</comment>
<dbReference type="SUPFAM" id="SSF64153">
    <property type="entry name" value="YjeF N-terminal domain-like"/>
    <property type="match status" value="1"/>
</dbReference>
<dbReference type="HAMAP" id="MF_01966">
    <property type="entry name" value="NADHX_epimerase"/>
    <property type="match status" value="1"/>
</dbReference>
<keyword evidence="5 18" id="KW-0479">Metal-binding</keyword>
<dbReference type="EMBL" id="VTPS01000018">
    <property type="protein sequence ID" value="TZE81080.1"/>
    <property type="molecule type" value="Genomic_DNA"/>
</dbReference>
<keyword evidence="6 17" id="KW-0547">Nucleotide-binding</keyword>
<comment type="catalytic activity">
    <reaction evidence="16 17 19">
        <text>(6S)-NADPHX + ADP = AMP + phosphate + NADPH + H(+)</text>
        <dbReference type="Rhea" id="RHEA:32235"/>
        <dbReference type="ChEBI" id="CHEBI:15378"/>
        <dbReference type="ChEBI" id="CHEBI:43474"/>
        <dbReference type="ChEBI" id="CHEBI:57783"/>
        <dbReference type="ChEBI" id="CHEBI:64076"/>
        <dbReference type="ChEBI" id="CHEBI:456215"/>
        <dbReference type="ChEBI" id="CHEBI:456216"/>
        <dbReference type="EC" id="4.2.1.136"/>
    </reaction>
</comment>
<dbReference type="Proteomes" id="UP000322976">
    <property type="component" value="Unassembled WGS sequence"/>
</dbReference>
<dbReference type="Gene3D" id="3.40.50.10260">
    <property type="entry name" value="YjeF N-terminal domain"/>
    <property type="match status" value="1"/>
</dbReference>
<evidence type="ECO:0000256" key="8">
    <source>
        <dbReference type="ARBA" id="ARBA00022857"/>
    </source>
</evidence>
<comment type="catalytic activity">
    <reaction evidence="15 17 19">
        <text>(6S)-NADHX + ADP = AMP + phosphate + NADH + H(+)</text>
        <dbReference type="Rhea" id="RHEA:32223"/>
        <dbReference type="ChEBI" id="CHEBI:15378"/>
        <dbReference type="ChEBI" id="CHEBI:43474"/>
        <dbReference type="ChEBI" id="CHEBI:57945"/>
        <dbReference type="ChEBI" id="CHEBI:64074"/>
        <dbReference type="ChEBI" id="CHEBI:456215"/>
        <dbReference type="ChEBI" id="CHEBI:456216"/>
        <dbReference type="EC" id="4.2.1.136"/>
    </reaction>
</comment>
<dbReference type="RefSeq" id="WP_149545948.1">
    <property type="nucleotide sequence ID" value="NZ_VTPS01000018.1"/>
</dbReference>
<gene>
    <name evidence="18" type="primary">nnrE</name>
    <name evidence="17" type="synonym">nnrD</name>
    <name evidence="22" type="ORF">FWJ32_10695</name>
</gene>
<organism evidence="22 23">
    <name type="scientific">Calorimonas adulescens</name>
    <dbReference type="NCBI Taxonomy" id="2606906"/>
    <lineage>
        <taxon>Bacteria</taxon>
        <taxon>Bacillati</taxon>
        <taxon>Bacillota</taxon>
        <taxon>Clostridia</taxon>
        <taxon>Thermoanaerobacterales</taxon>
        <taxon>Thermoanaerobacteraceae</taxon>
        <taxon>Calorimonas</taxon>
    </lineage>
</organism>
<dbReference type="PANTHER" id="PTHR12592">
    <property type="entry name" value="ATP-DEPENDENT (S)-NAD(P)H-HYDRATE DEHYDRATASE FAMILY MEMBER"/>
    <property type="match status" value="1"/>
</dbReference>
<dbReference type="EC" id="4.2.1.136" evidence="19"/>
<feature type="binding site" evidence="18">
    <location>
        <position position="60"/>
    </location>
    <ligand>
        <name>K(+)</name>
        <dbReference type="ChEBI" id="CHEBI:29103"/>
    </ligand>
</feature>
<sequence>MYLLTAEEMRAIDRVAIEEIGIPGVVLMEHAALSVLAEIEKSFGDVKGKRFAAFCGRGNNGGDGLALSRLLIQKGAECYVFLSGTMEEIGGDAGTNLGVLRGVGGYIAEVTQKESIKFIEKQVKESEVIIDAILGTGIKGDVRGINRDLIEFINTVGKPVVSVDIPSGLDSDTGRPMGIAVKSDITVTFGYPKVGEVIYPGAEYAGRLVVADIGYPARIVEEINPAGRLATREELPFIRDRERDTHKGNYGHVLVIGGSKDFVGAPAISSLAALKSGAGLVTMAVPSCVAGMVSGRILEVIPLSLGDEDGYLGKVALDEVLTMIDRFDVVAVGPGLGMGEPVKAFMDGLIKNCPLPMVIDADGLNNIEPTALIKSKAPVVVTPHPGEMARLTGRKTEDVNSDRINITREFTRRYKATCVLKGARTVIAVENRYYIIPTGNPGMATAGSGDVLTGVIAGFIGQGFSPTDAAILGAYVHGLAGDMLAKKRGEYGITATDIASYIPVAINELKKRM</sequence>
<evidence type="ECO:0000256" key="19">
    <source>
        <dbReference type="PIRNR" id="PIRNR017184"/>
    </source>
</evidence>
<evidence type="ECO:0000256" key="13">
    <source>
        <dbReference type="ARBA" id="ARBA00023268"/>
    </source>
</evidence>
<dbReference type="Gene3D" id="3.40.1190.20">
    <property type="match status" value="1"/>
</dbReference>
<dbReference type="SUPFAM" id="SSF53613">
    <property type="entry name" value="Ribokinase-like"/>
    <property type="match status" value="1"/>
</dbReference>
<evidence type="ECO:0000256" key="9">
    <source>
        <dbReference type="ARBA" id="ARBA00022958"/>
    </source>
</evidence>
<dbReference type="InterPro" id="IPR029056">
    <property type="entry name" value="Ribokinase-like"/>
</dbReference>
<evidence type="ECO:0000256" key="18">
    <source>
        <dbReference type="HAMAP-Rule" id="MF_01966"/>
    </source>
</evidence>
<evidence type="ECO:0000256" key="3">
    <source>
        <dbReference type="ARBA" id="ARBA00006001"/>
    </source>
</evidence>
<keyword evidence="7 17" id="KW-0067">ATP-binding</keyword>
<dbReference type="InterPro" id="IPR004443">
    <property type="entry name" value="YjeF_N_dom"/>
</dbReference>
<feature type="binding site" evidence="17">
    <location>
        <position position="449"/>
    </location>
    <ligand>
        <name>AMP</name>
        <dbReference type="ChEBI" id="CHEBI:456215"/>
    </ligand>
</feature>
<dbReference type="GO" id="GO:0052856">
    <property type="term" value="F:NAD(P)HX epimerase activity"/>
    <property type="evidence" value="ECO:0007669"/>
    <property type="project" value="UniProtKB-UniRule"/>
</dbReference>
<dbReference type="HAMAP" id="MF_01965">
    <property type="entry name" value="NADHX_dehydratase"/>
    <property type="match status" value="1"/>
</dbReference>
<dbReference type="CDD" id="cd01171">
    <property type="entry name" value="YXKO-related"/>
    <property type="match status" value="1"/>
</dbReference>
<dbReference type="NCBIfam" id="TIGR00196">
    <property type="entry name" value="yjeF_cterm"/>
    <property type="match status" value="1"/>
</dbReference>
<dbReference type="GO" id="GO:0046872">
    <property type="term" value="F:metal ion binding"/>
    <property type="evidence" value="ECO:0007669"/>
    <property type="project" value="UniProtKB-UniRule"/>
</dbReference>
<evidence type="ECO:0000256" key="7">
    <source>
        <dbReference type="ARBA" id="ARBA00022840"/>
    </source>
</evidence>
<feature type="binding site" evidence="17">
    <location>
        <position position="335"/>
    </location>
    <ligand>
        <name>(6S)-NADPHX</name>
        <dbReference type="ChEBI" id="CHEBI:64076"/>
    </ligand>
</feature>
<evidence type="ECO:0000256" key="11">
    <source>
        <dbReference type="ARBA" id="ARBA00023235"/>
    </source>
</evidence>